<dbReference type="GO" id="GO:0003677">
    <property type="term" value="F:DNA binding"/>
    <property type="evidence" value="ECO:0007669"/>
    <property type="project" value="InterPro"/>
</dbReference>
<dbReference type="PROSITE" id="PS50943">
    <property type="entry name" value="HTH_CROC1"/>
    <property type="match status" value="1"/>
</dbReference>
<organism evidence="2 3">
    <name type="scientific">Kribbella solani</name>
    <dbReference type="NCBI Taxonomy" id="236067"/>
    <lineage>
        <taxon>Bacteria</taxon>
        <taxon>Bacillati</taxon>
        <taxon>Actinomycetota</taxon>
        <taxon>Actinomycetes</taxon>
        <taxon>Propionibacteriales</taxon>
        <taxon>Kribbellaceae</taxon>
        <taxon>Kribbella</taxon>
    </lineage>
</organism>
<reference evidence="2 3" key="1">
    <citation type="submission" date="2020-08" db="EMBL/GenBank/DDBJ databases">
        <title>Sequencing the genomes of 1000 actinobacteria strains.</title>
        <authorList>
            <person name="Klenk H.-P."/>
        </authorList>
    </citation>
    <scope>NUCLEOTIDE SEQUENCE [LARGE SCALE GENOMIC DNA]</scope>
    <source>
        <strain evidence="2 3">DSM 17294</strain>
    </source>
</reference>
<dbReference type="InterPro" id="IPR024747">
    <property type="entry name" value="Pyridox_Oxase-rel"/>
</dbReference>
<accession>A0A841DPU3</accession>
<evidence type="ECO:0000313" key="3">
    <source>
        <dbReference type="Proteomes" id="UP000558997"/>
    </source>
</evidence>
<dbReference type="InterPro" id="IPR010982">
    <property type="entry name" value="Lambda_DNA-bd_dom_sf"/>
</dbReference>
<dbReference type="SUPFAM" id="SSF47413">
    <property type="entry name" value="lambda repressor-like DNA-binding domains"/>
    <property type="match status" value="1"/>
</dbReference>
<dbReference type="InterPro" id="IPR012349">
    <property type="entry name" value="Split_barrel_FMN-bd"/>
</dbReference>
<dbReference type="InterPro" id="IPR001387">
    <property type="entry name" value="Cro/C1-type_HTH"/>
</dbReference>
<gene>
    <name evidence="2" type="ORF">HDA44_001748</name>
</gene>
<dbReference type="Proteomes" id="UP000558997">
    <property type="component" value="Unassembled WGS sequence"/>
</dbReference>
<dbReference type="EMBL" id="JACHNF010000001">
    <property type="protein sequence ID" value="MBB5978407.1"/>
    <property type="molecule type" value="Genomic_DNA"/>
</dbReference>
<evidence type="ECO:0000259" key="1">
    <source>
        <dbReference type="PROSITE" id="PS50943"/>
    </source>
</evidence>
<dbReference type="Gene3D" id="1.10.260.40">
    <property type="entry name" value="lambda repressor-like DNA-binding domains"/>
    <property type="match status" value="1"/>
</dbReference>
<dbReference type="Gene3D" id="2.30.110.10">
    <property type="entry name" value="Electron Transport, Fmn-binding Protein, Chain A"/>
    <property type="match status" value="1"/>
</dbReference>
<dbReference type="AlphaFoldDB" id="A0A841DPU3"/>
<keyword evidence="3" id="KW-1185">Reference proteome</keyword>
<dbReference type="SMART" id="SM00530">
    <property type="entry name" value="HTH_XRE"/>
    <property type="match status" value="1"/>
</dbReference>
<evidence type="ECO:0000313" key="2">
    <source>
        <dbReference type="EMBL" id="MBB5978407.1"/>
    </source>
</evidence>
<dbReference type="RefSeq" id="WP_184832784.1">
    <property type="nucleotide sequence ID" value="NZ_BAAAVN010000004.1"/>
</dbReference>
<dbReference type="Pfam" id="PF12900">
    <property type="entry name" value="Pyridox_ox_2"/>
    <property type="match status" value="1"/>
</dbReference>
<feature type="domain" description="HTH cro/C1-type" evidence="1">
    <location>
        <begin position="16"/>
        <end position="70"/>
    </location>
</feature>
<dbReference type="Pfam" id="PF13560">
    <property type="entry name" value="HTH_31"/>
    <property type="match status" value="1"/>
</dbReference>
<comment type="caution">
    <text evidence="2">The sequence shown here is derived from an EMBL/GenBank/DDBJ whole genome shotgun (WGS) entry which is preliminary data.</text>
</comment>
<proteinExistence type="predicted"/>
<protein>
    <submittedName>
        <fullName evidence="2">Transcriptional regulator with XRE-family HTH domain</fullName>
    </submittedName>
</protein>
<sequence length="213" mass="23570">MDTQIAGGPGNLGLRIRHRRQALGLSTREVSNRTGLSTDRIEHIETRPFALTGAELVRLAHALDVTVDELTGPRHPGPPHQPPRAPVLEPMRKEECVVLIKSGTIGRIAYTGVDEVVVVPVNYCYRDDLIIFRTAADSTVAQYDLAPIAFELDHLDEGMQDGWSILVNGMVRPATDLEIEATKGQITPWAGGTRDTHMVVEPRRVTGRRIRSW</sequence>
<dbReference type="SUPFAM" id="SSF50475">
    <property type="entry name" value="FMN-binding split barrel"/>
    <property type="match status" value="1"/>
</dbReference>
<name>A0A841DPU3_9ACTN</name>
<dbReference type="CDD" id="cd00093">
    <property type="entry name" value="HTH_XRE"/>
    <property type="match status" value="1"/>
</dbReference>